<evidence type="ECO:0000313" key="2">
    <source>
        <dbReference type="EMBL" id="CUK25259.1"/>
    </source>
</evidence>
<proteinExistence type="predicted"/>
<keyword evidence="2" id="KW-0012">Acyltransferase</keyword>
<sequence>MTENWTPVTNVEEGLALEAGLFSETGQGVHLWQSAKPALVCPRTYRKRDGFKAAVENSAERGWPVFMRPSGGGTVPLGPGVLNMVLALTVPQSFGILNGYQMLCEPIIQLGDELGLHLEPGATPDSYCDGDWNLSFEGRKIVGTAQRLRPLRQGRVRLLGHALILVDGDVEPGAMAVDAFHKELGLDPIRADVHMTLRDAANGSLPDLSEIAGVLKREALMSIQKRFES</sequence>
<keyword evidence="3" id="KW-1185">Reference proteome</keyword>
<dbReference type="InterPro" id="IPR045864">
    <property type="entry name" value="aa-tRNA-synth_II/BPL/LPL"/>
</dbReference>
<dbReference type="STRING" id="1715691.TA5113_02879"/>
<dbReference type="PROSITE" id="PS51733">
    <property type="entry name" value="BPL_LPL_CATALYTIC"/>
    <property type="match status" value="1"/>
</dbReference>
<organism evidence="2 3">
    <name type="scientific">Cognatishimia activa</name>
    <dbReference type="NCBI Taxonomy" id="1715691"/>
    <lineage>
        <taxon>Bacteria</taxon>
        <taxon>Pseudomonadati</taxon>
        <taxon>Pseudomonadota</taxon>
        <taxon>Alphaproteobacteria</taxon>
        <taxon>Rhodobacterales</taxon>
        <taxon>Paracoccaceae</taxon>
        <taxon>Cognatishimia</taxon>
    </lineage>
</organism>
<dbReference type="InterPro" id="IPR004143">
    <property type="entry name" value="BPL_LPL_catalytic"/>
</dbReference>
<dbReference type="Gene3D" id="3.30.930.10">
    <property type="entry name" value="Bira Bifunctional Protein, Domain 2"/>
    <property type="match status" value="1"/>
</dbReference>
<protein>
    <submittedName>
        <fullName evidence="2">Octanoyl-[GcvH]:protein N-octanoyltransferase</fullName>
        <ecNumber evidence="2">2.3.1.204</ecNumber>
    </submittedName>
</protein>
<dbReference type="PANTHER" id="PTHR43679">
    <property type="entry name" value="OCTANOYLTRANSFERASE LIPM-RELATED"/>
    <property type="match status" value="1"/>
</dbReference>
<dbReference type="RefSeq" id="WP_058314243.1">
    <property type="nucleotide sequence ID" value="NZ_CYTO01000024.1"/>
</dbReference>
<dbReference type="EC" id="2.3.1.204" evidence="2"/>
<dbReference type="EMBL" id="CYUE01000012">
    <property type="protein sequence ID" value="CUK25259.1"/>
    <property type="molecule type" value="Genomic_DNA"/>
</dbReference>
<dbReference type="InterPro" id="IPR050664">
    <property type="entry name" value="Octanoyltrans_LipM/LipL"/>
</dbReference>
<feature type="domain" description="BPL/LPL catalytic" evidence="1">
    <location>
        <begin position="23"/>
        <end position="216"/>
    </location>
</feature>
<dbReference type="Proteomes" id="UP000051184">
    <property type="component" value="Unassembled WGS sequence"/>
</dbReference>
<keyword evidence="2" id="KW-0808">Transferase</keyword>
<evidence type="ECO:0000259" key="1">
    <source>
        <dbReference type="PROSITE" id="PS51733"/>
    </source>
</evidence>
<name>A0A0P1INU5_9RHOB</name>
<dbReference type="GO" id="GO:0016746">
    <property type="term" value="F:acyltransferase activity"/>
    <property type="evidence" value="ECO:0007669"/>
    <property type="project" value="UniProtKB-KW"/>
</dbReference>
<evidence type="ECO:0000313" key="3">
    <source>
        <dbReference type="Proteomes" id="UP000051184"/>
    </source>
</evidence>
<dbReference type="SUPFAM" id="SSF55681">
    <property type="entry name" value="Class II aaRS and biotin synthetases"/>
    <property type="match status" value="1"/>
</dbReference>
<gene>
    <name evidence="2" type="primary">lipL</name>
    <name evidence="2" type="ORF">TA5114_01052</name>
</gene>
<dbReference type="OrthoDB" id="7364083at2"/>
<reference evidence="3" key="1">
    <citation type="submission" date="2015-09" db="EMBL/GenBank/DDBJ databases">
        <authorList>
            <person name="Rodrigo-Torres Lidia"/>
            <person name="Arahal R.David."/>
        </authorList>
    </citation>
    <scope>NUCLEOTIDE SEQUENCE [LARGE SCALE GENOMIC DNA]</scope>
    <source>
        <strain evidence="3">CECT 5114</strain>
    </source>
</reference>
<dbReference type="Pfam" id="PF21948">
    <property type="entry name" value="LplA-B_cat"/>
    <property type="match status" value="1"/>
</dbReference>
<accession>A0A0P1INU5</accession>
<dbReference type="PANTHER" id="PTHR43679:SF2">
    <property type="entry name" value="OCTANOYL-[GCVH]:PROTEIN N-OCTANOYLTRANSFERASE"/>
    <property type="match status" value="1"/>
</dbReference>
<dbReference type="AlphaFoldDB" id="A0A0P1INU5"/>